<keyword evidence="11 18" id="KW-1133">Transmembrane helix</keyword>
<accession>A0ABM0K8E0</accession>
<evidence type="ECO:0000256" key="3">
    <source>
        <dbReference type="ARBA" id="ARBA00004394"/>
    </source>
</evidence>
<dbReference type="PROSITE" id="PS51914">
    <property type="entry name" value="MRH"/>
    <property type="match status" value="1"/>
</dbReference>
<dbReference type="GeneID" id="101853507"/>
<feature type="domain" description="MRH" evidence="19">
    <location>
        <begin position="37"/>
        <end position="174"/>
    </location>
</feature>
<keyword evidence="10" id="KW-0653">Protein transport</keyword>
<feature type="transmembrane region" description="Helical" evidence="18">
    <location>
        <begin position="12"/>
        <end position="30"/>
    </location>
</feature>
<keyword evidence="9" id="KW-0732">Signal</keyword>
<evidence type="ECO:0000256" key="1">
    <source>
        <dbReference type="ARBA" id="ARBA00004304"/>
    </source>
</evidence>
<evidence type="ECO:0000256" key="9">
    <source>
        <dbReference type="ARBA" id="ARBA00022729"/>
    </source>
</evidence>
<evidence type="ECO:0000256" key="13">
    <source>
        <dbReference type="ARBA" id="ARBA00023034"/>
    </source>
</evidence>
<evidence type="ECO:0000256" key="14">
    <source>
        <dbReference type="ARBA" id="ARBA00023128"/>
    </source>
</evidence>
<evidence type="ECO:0000256" key="2">
    <source>
        <dbReference type="ARBA" id="ARBA00004358"/>
    </source>
</evidence>
<evidence type="ECO:0000256" key="4">
    <source>
        <dbReference type="ARBA" id="ARBA00004472"/>
    </source>
</evidence>
<keyword evidence="20" id="KW-1185">Reference proteome</keyword>
<dbReference type="InterPro" id="IPR018939">
    <property type="entry name" value="Autophagy-rel_prot_27"/>
</dbReference>
<evidence type="ECO:0000256" key="12">
    <source>
        <dbReference type="ARBA" id="ARBA00023006"/>
    </source>
</evidence>
<evidence type="ECO:0000256" key="16">
    <source>
        <dbReference type="ARBA" id="ARBA00023157"/>
    </source>
</evidence>
<evidence type="ECO:0000256" key="15">
    <source>
        <dbReference type="ARBA" id="ARBA00023136"/>
    </source>
</evidence>
<reference evidence="21" key="1">
    <citation type="submission" date="2025-08" db="UniProtKB">
        <authorList>
            <consortium name="RefSeq"/>
        </authorList>
    </citation>
    <scope>IDENTIFICATION</scope>
</reference>
<evidence type="ECO:0000256" key="11">
    <source>
        <dbReference type="ARBA" id="ARBA00022989"/>
    </source>
</evidence>
<evidence type="ECO:0000313" key="21">
    <source>
        <dbReference type="RefSeq" id="XP_005111229.1"/>
    </source>
</evidence>
<dbReference type="RefSeq" id="XP_005111229.1">
    <property type="nucleotide sequence ID" value="XM_005111172.3"/>
</dbReference>
<evidence type="ECO:0000256" key="8">
    <source>
        <dbReference type="ARBA" id="ARBA00022692"/>
    </source>
</evidence>
<evidence type="ECO:0000313" key="20">
    <source>
        <dbReference type="Proteomes" id="UP000694888"/>
    </source>
</evidence>
<keyword evidence="12" id="KW-0072">Autophagy</keyword>
<gene>
    <name evidence="21" type="primary">LOC101853507</name>
</gene>
<keyword evidence="8 18" id="KW-0812">Transmembrane</keyword>
<dbReference type="SUPFAM" id="SSF50911">
    <property type="entry name" value="Mannose 6-phosphate receptor domain"/>
    <property type="match status" value="1"/>
</dbReference>
<organism evidence="20 21">
    <name type="scientific">Aplysia californica</name>
    <name type="common">California sea hare</name>
    <dbReference type="NCBI Taxonomy" id="6500"/>
    <lineage>
        <taxon>Eukaryota</taxon>
        <taxon>Metazoa</taxon>
        <taxon>Spiralia</taxon>
        <taxon>Lophotrochozoa</taxon>
        <taxon>Mollusca</taxon>
        <taxon>Gastropoda</taxon>
        <taxon>Heterobranchia</taxon>
        <taxon>Euthyneura</taxon>
        <taxon>Tectipleura</taxon>
        <taxon>Aplysiida</taxon>
        <taxon>Aplysioidea</taxon>
        <taxon>Aplysiidae</taxon>
        <taxon>Aplysia</taxon>
    </lineage>
</organism>
<keyword evidence="17" id="KW-0968">Cytoplasmic vesicle</keyword>
<evidence type="ECO:0000256" key="18">
    <source>
        <dbReference type="SAM" id="Phobius"/>
    </source>
</evidence>
<comment type="similarity">
    <text evidence="5">Belongs to the ATG27 family.</text>
</comment>
<sequence length="255" mass="27906">MLCVINTPLRTIFQILVVAGIFLVGVVRTFDECEKLTPCSCKYAGGEIIDLSPLSGNPRWSDQYDTQKENKYSYNPCKGFSEGTCTDVSICQNTGDSYYECGTQESAVFLTNPQTGELSVIYESTDTFNTTRTSQVYLQCAEEDAPDSFVAAGETAPGSGLYLFTLSSPHCCAKKDSDDSSDLSIGTLITIGVGILVIVYVVVGIIIQKFMLHKSGKEVLPNYDTWSRLPRLIKDGIMYTVRCGKTGSDYENLDG</sequence>
<dbReference type="Gene3D" id="2.70.130.10">
    <property type="entry name" value="Mannose-6-phosphate receptor binding domain"/>
    <property type="match status" value="1"/>
</dbReference>
<dbReference type="Pfam" id="PF09451">
    <property type="entry name" value="ATG27"/>
    <property type="match status" value="1"/>
</dbReference>
<feature type="transmembrane region" description="Helical" evidence="18">
    <location>
        <begin position="183"/>
        <end position="207"/>
    </location>
</feature>
<evidence type="ECO:0000256" key="7">
    <source>
        <dbReference type="ARBA" id="ARBA00022448"/>
    </source>
</evidence>
<evidence type="ECO:0000256" key="6">
    <source>
        <dbReference type="ARBA" id="ARBA00013776"/>
    </source>
</evidence>
<evidence type="ECO:0000256" key="5">
    <source>
        <dbReference type="ARBA" id="ARBA00005363"/>
    </source>
</evidence>
<keyword evidence="15 18" id="KW-0472">Membrane</keyword>
<dbReference type="PANTHER" id="PTHR15071">
    <property type="entry name" value="MANNOSE-6-PHOSPHATE RECEPTOR FAMILY MEMBER"/>
    <property type="match status" value="1"/>
</dbReference>
<protein>
    <recommendedName>
        <fullName evidence="6">Autophagy-related protein 27</fullName>
    </recommendedName>
</protein>
<proteinExistence type="inferred from homology"/>
<dbReference type="InterPro" id="IPR044865">
    <property type="entry name" value="MRH_dom"/>
</dbReference>
<comment type="subcellular location">
    <subcellularLocation>
        <location evidence="2">Cytoplasmic vesicle membrane</location>
        <topology evidence="2">Single-pass type I membrane protein</topology>
    </subcellularLocation>
    <subcellularLocation>
        <location evidence="3">Golgi apparatus membrane</location>
    </subcellularLocation>
    <subcellularLocation>
        <location evidence="1">Mitochondrion membrane</location>
        <topology evidence="1">Single-pass membrane protein</topology>
    </subcellularLocation>
    <subcellularLocation>
        <location evidence="4">Preautophagosomal structure membrane</location>
        <topology evidence="4">Single-pass type I membrane protein</topology>
    </subcellularLocation>
</comment>
<dbReference type="PANTHER" id="PTHR15071:SF0">
    <property type="entry name" value="MANNOSE 6-PHOSPHATE RECEPTOR-LIKE PROTEIN 1"/>
    <property type="match status" value="1"/>
</dbReference>
<keyword evidence="13" id="KW-0333">Golgi apparatus</keyword>
<dbReference type="InterPro" id="IPR009011">
    <property type="entry name" value="Man6P_isomerase_rcpt-bd_dom_sf"/>
</dbReference>
<keyword evidence="7" id="KW-0813">Transport</keyword>
<evidence type="ECO:0000256" key="17">
    <source>
        <dbReference type="ARBA" id="ARBA00023329"/>
    </source>
</evidence>
<evidence type="ECO:0000256" key="10">
    <source>
        <dbReference type="ARBA" id="ARBA00022927"/>
    </source>
</evidence>
<keyword evidence="16" id="KW-1015">Disulfide bond</keyword>
<dbReference type="Proteomes" id="UP000694888">
    <property type="component" value="Unplaced"/>
</dbReference>
<keyword evidence="14" id="KW-0496">Mitochondrion</keyword>
<evidence type="ECO:0000259" key="19">
    <source>
        <dbReference type="PROSITE" id="PS51914"/>
    </source>
</evidence>
<name>A0ABM0K8E0_APLCA</name>